<dbReference type="PANTHER" id="PTHR47662:SF1">
    <property type="entry name" value="RING-TYPE DOMAIN-CONTAINING PROTEIN"/>
    <property type="match status" value="1"/>
</dbReference>
<accession>A0ABR0WVS7</accession>
<evidence type="ECO:0000256" key="2">
    <source>
        <dbReference type="SAM" id="Phobius"/>
    </source>
</evidence>
<feature type="domain" description="RING-type" evidence="3">
    <location>
        <begin position="72"/>
        <end position="114"/>
    </location>
</feature>
<name>A0ABR0WVS7_REHGL</name>
<dbReference type="PROSITE" id="PS50089">
    <property type="entry name" value="ZF_RING_2"/>
    <property type="match status" value="1"/>
</dbReference>
<organism evidence="4 5">
    <name type="scientific">Rehmannia glutinosa</name>
    <name type="common">Chinese foxglove</name>
    <dbReference type="NCBI Taxonomy" id="99300"/>
    <lineage>
        <taxon>Eukaryota</taxon>
        <taxon>Viridiplantae</taxon>
        <taxon>Streptophyta</taxon>
        <taxon>Embryophyta</taxon>
        <taxon>Tracheophyta</taxon>
        <taxon>Spermatophyta</taxon>
        <taxon>Magnoliopsida</taxon>
        <taxon>eudicotyledons</taxon>
        <taxon>Gunneridae</taxon>
        <taxon>Pentapetalae</taxon>
        <taxon>asterids</taxon>
        <taxon>lamiids</taxon>
        <taxon>Lamiales</taxon>
        <taxon>Orobanchaceae</taxon>
        <taxon>Rehmannieae</taxon>
        <taxon>Rehmannia</taxon>
    </lineage>
</organism>
<dbReference type="EMBL" id="JABTTQ020000008">
    <property type="protein sequence ID" value="KAK6150462.1"/>
    <property type="molecule type" value="Genomic_DNA"/>
</dbReference>
<evidence type="ECO:0000313" key="4">
    <source>
        <dbReference type="EMBL" id="KAK6150462.1"/>
    </source>
</evidence>
<dbReference type="InterPro" id="IPR013083">
    <property type="entry name" value="Znf_RING/FYVE/PHD"/>
</dbReference>
<evidence type="ECO:0000259" key="3">
    <source>
        <dbReference type="PROSITE" id="PS50089"/>
    </source>
</evidence>
<reference evidence="4 5" key="1">
    <citation type="journal article" date="2021" name="Comput. Struct. Biotechnol. J.">
        <title>De novo genome assembly of the potent medicinal plant Rehmannia glutinosa using nanopore technology.</title>
        <authorList>
            <person name="Ma L."/>
            <person name="Dong C."/>
            <person name="Song C."/>
            <person name="Wang X."/>
            <person name="Zheng X."/>
            <person name="Niu Y."/>
            <person name="Chen S."/>
            <person name="Feng W."/>
        </authorList>
    </citation>
    <scope>NUCLEOTIDE SEQUENCE [LARGE SCALE GENOMIC DNA]</scope>
    <source>
        <strain evidence="4">DH-2019</strain>
    </source>
</reference>
<evidence type="ECO:0000256" key="1">
    <source>
        <dbReference type="PROSITE-ProRule" id="PRU00175"/>
    </source>
</evidence>
<comment type="caution">
    <text evidence="4">The sequence shown here is derived from an EMBL/GenBank/DDBJ whole genome shotgun (WGS) entry which is preliminary data.</text>
</comment>
<protein>
    <recommendedName>
        <fullName evidence="3">RING-type domain-containing protein</fullName>
    </recommendedName>
</protein>
<proteinExistence type="predicted"/>
<dbReference type="SUPFAM" id="SSF57850">
    <property type="entry name" value="RING/U-box"/>
    <property type="match status" value="1"/>
</dbReference>
<dbReference type="Proteomes" id="UP001318860">
    <property type="component" value="Unassembled WGS sequence"/>
</dbReference>
<keyword evidence="1" id="KW-0479">Metal-binding</keyword>
<evidence type="ECO:0000313" key="5">
    <source>
        <dbReference type="Proteomes" id="UP001318860"/>
    </source>
</evidence>
<keyword evidence="2" id="KW-0812">Transmembrane</keyword>
<keyword evidence="5" id="KW-1185">Reference proteome</keyword>
<dbReference type="Gene3D" id="3.30.40.10">
    <property type="entry name" value="Zinc/RING finger domain, C3HC4 (zinc finger)"/>
    <property type="match status" value="1"/>
</dbReference>
<dbReference type="Pfam" id="PF13639">
    <property type="entry name" value="zf-RING_2"/>
    <property type="match status" value="1"/>
</dbReference>
<keyword evidence="2" id="KW-1133">Transmembrane helix</keyword>
<dbReference type="InterPro" id="IPR001841">
    <property type="entry name" value="Znf_RING"/>
</dbReference>
<gene>
    <name evidence="4" type="ORF">DH2020_015394</name>
</gene>
<dbReference type="PANTHER" id="PTHR47662">
    <property type="entry name" value="RING-TYPE DOMAIN-CONTAINING PROTEIN"/>
    <property type="match status" value="1"/>
</dbReference>
<keyword evidence="1" id="KW-0863">Zinc-finger</keyword>
<feature type="transmembrane region" description="Helical" evidence="2">
    <location>
        <begin position="12"/>
        <end position="34"/>
    </location>
</feature>
<dbReference type="SMART" id="SM00184">
    <property type="entry name" value="RING"/>
    <property type="match status" value="1"/>
</dbReference>
<sequence length="199" mass="22869">MATLSQFFAHIYTTTMIFFSIILLELAIFVCGAARTAATQRSITTEQFLKIIDRKAPADRFKTGLGVDPLECRVCLSLFEEGDEIRKLKCKHTFHKWCVDTWLQQESATCPLCRRAVLPEEVVVKHRNHRYQEYYDGSDEELMMLSFKVNNGPNLLPEMVKSSLGTNPQHTNNVRGSLVVLRWPPTFKSADRRRISSKK</sequence>
<keyword evidence="2" id="KW-0472">Membrane</keyword>
<keyword evidence="1" id="KW-0862">Zinc</keyword>